<protein>
    <submittedName>
        <fullName evidence="3">Lsb5 protein</fullName>
    </submittedName>
</protein>
<feature type="region of interest" description="Disordered" evidence="1">
    <location>
        <begin position="322"/>
        <end position="441"/>
    </location>
</feature>
<dbReference type="PANTHER" id="PTHR47789:SF1">
    <property type="entry name" value="LAS SEVENTEEN-BINDING PROTEIN 5"/>
    <property type="match status" value="1"/>
</dbReference>
<sequence>MGFLNSHQRTAVTSIINDCCDQAEPSQDDYYIESQLSSLLDAIKNQRDFTEPGAVEAARALRKQMKYGNNVEQYNALKILDSLVVNGATAKFMQSLFNDDKLLDRLQYYLIGGKNLNDNSFSSRVPNESGPNQQLSDLTYSMMTQWYNEFNDINSLNNMFLLYERCSKKRRQQKKKANKSRSNKNFSEVPDFMNDEADMSTPFSSYQDDDANRPRTNAELDKKFKIPKINYEKEAPKILQLIAEANIMSTNLINTVNSLQKDELSIHSIKANDAFDQCRAIRRKVLRYLQLVQREELLGPLLKCNDDLVLSLKRYEEKSVPVGTKIDNDDSDSDTDSLANYESDDASVLPRQNVRTNNYDEEDSDYDDYHNDRVVRNEEPPTTVDYQVPKKAPPPVPPKSSIFKSSKFQKGSSSTSRNSKSNNNDYDPFSDVNEVAPVSWS</sequence>
<gene>
    <name evidence="3" type="ORF">DAPK24_052190</name>
</gene>
<evidence type="ECO:0000256" key="1">
    <source>
        <dbReference type="SAM" id="MobiDB-lite"/>
    </source>
</evidence>
<dbReference type="CDD" id="cd14232">
    <property type="entry name" value="GAT_LSB5"/>
    <property type="match status" value="1"/>
</dbReference>
<dbReference type="AlphaFoldDB" id="A0AAV5RBK7"/>
<proteinExistence type="predicted"/>
<evidence type="ECO:0000313" key="3">
    <source>
        <dbReference type="EMBL" id="GMM48621.1"/>
    </source>
</evidence>
<evidence type="ECO:0000313" key="4">
    <source>
        <dbReference type="Proteomes" id="UP001378960"/>
    </source>
</evidence>
<comment type="caution">
    <text evidence="3">The sequence shown here is derived from an EMBL/GenBank/DDBJ whole genome shotgun (WGS) entry which is preliminary data.</text>
</comment>
<name>A0AAV5RBK7_PICKL</name>
<feature type="compositionally biased region" description="Low complexity" evidence="1">
    <location>
        <begin position="399"/>
        <end position="424"/>
    </location>
</feature>
<reference evidence="3 4" key="1">
    <citation type="journal article" date="2023" name="Elife">
        <title>Identification of key yeast species and microbe-microbe interactions impacting larval growth of Drosophila in the wild.</title>
        <authorList>
            <person name="Mure A."/>
            <person name="Sugiura Y."/>
            <person name="Maeda R."/>
            <person name="Honda K."/>
            <person name="Sakurai N."/>
            <person name="Takahashi Y."/>
            <person name="Watada M."/>
            <person name="Katoh T."/>
            <person name="Gotoh A."/>
            <person name="Gotoh Y."/>
            <person name="Taniguchi I."/>
            <person name="Nakamura K."/>
            <person name="Hayashi T."/>
            <person name="Katayama T."/>
            <person name="Uemura T."/>
            <person name="Hattori Y."/>
        </authorList>
    </citation>
    <scope>NUCLEOTIDE SEQUENCE [LARGE SCALE GENOMIC DNA]</scope>
    <source>
        <strain evidence="3 4">PK-24</strain>
    </source>
</reference>
<dbReference type="GO" id="GO:0007034">
    <property type="term" value="P:vacuolar transport"/>
    <property type="evidence" value="ECO:0007669"/>
    <property type="project" value="UniProtKB-ARBA"/>
</dbReference>
<evidence type="ECO:0000259" key="2">
    <source>
        <dbReference type="PROSITE" id="PS50179"/>
    </source>
</evidence>
<dbReference type="SUPFAM" id="SSF48464">
    <property type="entry name" value="ENTH/VHS domain"/>
    <property type="match status" value="1"/>
</dbReference>
<dbReference type="EMBL" id="BTGB01000009">
    <property type="protein sequence ID" value="GMM48621.1"/>
    <property type="molecule type" value="Genomic_DNA"/>
</dbReference>
<dbReference type="Proteomes" id="UP001378960">
    <property type="component" value="Unassembled WGS sequence"/>
</dbReference>
<dbReference type="Gene3D" id="1.20.58.160">
    <property type="match status" value="1"/>
</dbReference>
<dbReference type="InterPro" id="IPR045007">
    <property type="entry name" value="LSB5"/>
</dbReference>
<dbReference type="InterPro" id="IPR044103">
    <property type="entry name" value="GAT_LSB5"/>
</dbReference>
<dbReference type="Pfam" id="PF00790">
    <property type="entry name" value="VHS"/>
    <property type="match status" value="1"/>
</dbReference>
<feature type="compositionally biased region" description="Basic and acidic residues" evidence="1">
    <location>
        <begin position="367"/>
        <end position="379"/>
    </location>
</feature>
<dbReference type="GO" id="GO:0051666">
    <property type="term" value="P:actin cortical patch localization"/>
    <property type="evidence" value="ECO:0007669"/>
    <property type="project" value="TreeGrafter"/>
</dbReference>
<dbReference type="GO" id="GO:0007015">
    <property type="term" value="P:actin filament organization"/>
    <property type="evidence" value="ECO:0007669"/>
    <property type="project" value="InterPro"/>
</dbReference>
<dbReference type="InterPro" id="IPR008942">
    <property type="entry name" value="ENTH_VHS"/>
</dbReference>
<dbReference type="PANTHER" id="PTHR47789">
    <property type="entry name" value="LAS SEVENTEEN-BINDING PROTEIN 5"/>
    <property type="match status" value="1"/>
</dbReference>
<dbReference type="Gene3D" id="1.25.40.90">
    <property type="match status" value="1"/>
</dbReference>
<organism evidence="3 4">
    <name type="scientific">Pichia kluyveri</name>
    <name type="common">Yeast</name>
    <dbReference type="NCBI Taxonomy" id="36015"/>
    <lineage>
        <taxon>Eukaryota</taxon>
        <taxon>Fungi</taxon>
        <taxon>Dikarya</taxon>
        <taxon>Ascomycota</taxon>
        <taxon>Saccharomycotina</taxon>
        <taxon>Pichiomycetes</taxon>
        <taxon>Pichiales</taxon>
        <taxon>Pichiaceae</taxon>
        <taxon>Pichia</taxon>
    </lineage>
</organism>
<accession>A0AAV5RBK7</accession>
<dbReference type="InterPro" id="IPR038425">
    <property type="entry name" value="GAT_sf"/>
</dbReference>
<dbReference type="InterPro" id="IPR002014">
    <property type="entry name" value="VHS_dom"/>
</dbReference>
<dbReference type="SUPFAM" id="SSF89009">
    <property type="entry name" value="GAT-like domain"/>
    <property type="match status" value="1"/>
</dbReference>
<feature type="compositionally biased region" description="Basic residues" evidence="1">
    <location>
        <begin position="171"/>
        <end position="182"/>
    </location>
</feature>
<dbReference type="GO" id="GO:0030479">
    <property type="term" value="C:actin cortical patch"/>
    <property type="evidence" value="ECO:0007669"/>
    <property type="project" value="TreeGrafter"/>
</dbReference>
<dbReference type="GO" id="GO:0043130">
    <property type="term" value="F:ubiquitin binding"/>
    <property type="evidence" value="ECO:0007669"/>
    <property type="project" value="InterPro"/>
</dbReference>
<feature type="region of interest" description="Disordered" evidence="1">
    <location>
        <begin position="171"/>
        <end position="214"/>
    </location>
</feature>
<dbReference type="GO" id="GO:0006897">
    <property type="term" value="P:endocytosis"/>
    <property type="evidence" value="ECO:0007669"/>
    <property type="project" value="InterPro"/>
</dbReference>
<keyword evidence="4" id="KW-1185">Reference proteome</keyword>
<dbReference type="GO" id="GO:0035091">
    <property type="term" value="F:phosphatidylinositol binding"/>
    <property type="evidence" value="ECO:0007669"/>
    <property type="project" value="InterPro"/>
</dbReference>
<dbReference type="PROSITE" id="PS50179">
    <property type="entry name" value="VHS"/>
    <property type="match status" value="1"/>
</dbReference>
<feature type="domain" description="VHS" evidence="2">
    <location>
        <begin position="41"/>
        <end position="165"/>
    </location>
</feature>